<dbReference type="InterPro" id="IPR021416">
    <property type="entry name" value="DUF3048_N"/>
</dbReference>
<dbReference type="SUPFAM" id="SSF159774">
    <property type="entry name" value="YerB-like"/>
    <property type="match status" value="1"/>
</dbReference>
<evidence type="ECO:0000259" key="3">
    <source>
        <dbReference type="Pfam" id="PF11258"/>
    </source>
</evidence>
<evidence type="ECO:0000256" key="1">
    <source>
        <dbReference type="SAM" id="MobiDB-lite"/>
    </source>
</evidence>
<name>A0A1G2BQV1_9BACT</name>
<dbReference type="Proteomes" id="UP000178109">
    <property type="component" value="Unassembled WGS sequence"/>
</dbReference>
<accession>A0A1G2BQV1</accession>
<sequence length="368" mass="40929">MQNKNKVLKYLNEHWQLLVKVSVFLLVIVLMWYSGFKLFGGRPSAGPGDSENKESEIKGQAVSTPFNDPKNYPVIVMIDNSPEARPYHAGLSPAAVVYETLAEGGSTRLAPVFAGPPEVERIGPVRSARPYFVQLAAGWGGFFWHAGGSPEGLALLKELVGQKQLINLNEISGLGPIYLWRDRSLAAPHNLFTSGEKIAKALADFELTSPDYYKLSWQWEKEAKDKASREQAREATGEASQITITFSPGVIFNPSYQYDAASGLYQRSLAGRPHLDYNNKEQLAAATVIVQKVPGEWFLPSGYDRIGINIIGEGEALFFRDGKVFTGQWKKESREAQTQWFLGDKPFILKTGQAWVEIVPGNREVKYN</sequence>
<dbReference type="Pfam" id="PF17479">
    <property type="entry name" value="DUF3048_C"/>
    <property type="match status" value="1"/>
</dbReference>
<feature type="domain" description="DUF3048" evidence="4">
    <location>
        <begin position="254"/>
        <end position="356"/>
    </location>
</feature>
<keyword evidence="2" id="KW-1133">Transmembrane helix</keyword>
<evidence type="ECO:0000259" key="4">
    <source>
        <dbReference type="Pfam" id="PF17479"/>
    </source>
</evidence>
<feature type="transmembrane region" description="Helical" evidence="2">
    <location>
        <begin position="15"/>
        <end position="33"/>
    </location>
</feature>
<dbReference type="AlphaFoldDB" id="A0A1G2BQV1"/>
<evidence type="ECO:0000256" key="2">
    <source>
        <dbReference type="SAM" id="Phobius"/>
    </source>
</evidence>
<reference evidence="5 6" key="1">
    <citation type="journal article" date="2016" name="Nat. Commun.">
        <title>Thousands of microbial genomes shed light on interconnected biogeochemical processes in an aquifer system.</title>
        <authorList>
            <person name="Anantharaman K."/>
            <person name="Brown C.T."/>
            <person name="Hug L.A."/>
            <person name="Sharon I."/>
            <person name="Castelle C.J."/>
            <person name="Probst A.J."/>
            <person name="Thomas B.C."/>
            <person name="Singh A."/>
            <person name="Wilkins M.J."/>
            <person name="Karaoz U."/>
            <person name="Brodie E.L."/>
            <person name="Williams K.H."/>
            <person name="Hubbard S.S."/>
            <person name="Banfield J.F."/>
        </authorList>
    </citation>
    <scope>NUCLEOTIDE SEQUENCE [LARGE SCALE GENOMIC DNA]</scope>
</reference>
<protein>
    <recommendedName>
        <fullName evidence="7">DUF3048 domain-containing protein</fullName>
    </recommendedName>
</protein>
<keyword evidence="2" id="KW-0472">Membrane</keyword>
<feature type="region of interest" description="Disordered" evidence="1">
    <location>
        <begin position="44"/>
        <end position="65"/>
    </location>
</feature>
<organism evidence="5 6">
    <name type="scientific">Candidatus Komeilibacteria bacterium RIFCSPLOWO2_02_FULL_48_11</name>
    <dbReference type="NCBI Taxonomy" id="1798553"/>
    <lineage>
        <taxon>Bacteria</taxon>
        <taxon>Candidatus Komeiliibacteriota</taxon>
    </lineage>
</organism>
<evidence type="ECO:0000313" key="6">
    <source>
        <dbReference type="Proteomes" id="UP000178109"/>
    </source>
</evidence>
<gene>
    <name evidence="5" type="ORF">A3H70_05235</name>
</gene>
<proteinExistence type="predicted"/>
<comment type="caution">
    <text evidence="5">The sequence shown here is derived from an EMBL/GenBank/DDBJ whole genome shotgun (WGS) entry which is preliminary data.</text>
</comment>
<dbReference type="InterPro" id="IPR023158">
    <property type="entry name" value="YerB-like_sf"/>
</dbReference>
<evidence type="ECO:0000313" key="5">
    <source>
        <dbReference type="EMBL" id="OGY91504.1"/>
    </source>
</evidence>
<keyword evidence="2" id="KW-0812">Transmembrane</keyword>
<dbReference type="InterPro" id="IPR035328">
    <property type="entry name" value="DUF3048_C"/>
</dbReference>
<dbReference type="STRING" id="1798553.A3H70_05235"/>
<dbReference type="EMBL" id="MHKO01000044">
    <property type="protein sequence ID" value="OGY91504.1"/>
    <property type="molecule type" value="Genomic_DNA"/>
</dbReference>
<evidence type="ECO:0008006" key="7">
    <source>
        <dbReference type="Google" id="ProtNLM"/>
    </source>
</evidence>
<feature type="domain" description="DUF3048" evidence="3">
    <location>
        <begin position="69"/>
        <end position="204"/>
    </location>
</feature>
<dbReference type="Gene3D" id="3.50.90.10">
    <property type="entry name" value="YerB-like"/>
    <property type="match status" value="1"/>
</dbReference>
<dbReference type="Pfam" id="PF11258">
    <property type="entry name" value="DUF3048"/>
    <property type="match status" value="1"/>
</dbReference>